<proteinExistence type="predicted"/>
<protein>
    <submittedName>
        <fullName evidence="1">Uncharacterized protein</fullName>
    </submittedName>
</protein>
<dbReference type="Proteomes" id="UP001054252">
    <property type="component" value="Unassembled WGS sequence"/>
</dbReference>
<reference evidence="1 2" key="1">
    <citation type="journal article" date="2021" name="Commun. Biol.">
        <title>The genome of Shorea leprosula (Dipterocarpaceae) highlights the ecological relevance of drought in aseasonal tropical rainforests.</title>
        <authorList>
            <person name="Ng K.K.S."/>
            <person name="Kobayashi M.J."/>
            <person name="Fawcett J.A."/>
            <person name="Hatakeyama M."/>
            <person name="Paape T."/>
            <person name="Ng C.H."/>
            <person name="Ang C.C."/>
            <person name="Tnah L.H."/>
            <person name="Lee C.T."/>
            <person name="Nishiyama T."/>
            <person name="Sese J."/>
            <person name="O'Brien M.J."/>
            <person name="Copetti D."/>
            <person name="Mohd Noor M.I."/>
            <person name="Ong R.C."/>
            <person name="Putra M."/>
            <person name="Sireger I.Z."/>
            <person name="Indrioko S."/>
            <person name="Kosugi Y."/>
            <person name="Izuno A."/>
            <person name="Isagi Y."/>
            <person name="Lee S.L."/>
            <person name="Shimizu K.K."/>
        </authorList>
    </citation>
    <scope>NUCLEOTIDE SEQUENCE [LARGE SCALE GENOMIC DNA]</scope>
    <source>
        <strain evidence="1">214</strain>
    </source>
</reference>
<dbReference type="AlphaFoldDB" id="A0AAV5L5M7"/>
<dbReference type="EMBL" id="BPVZ01000095">
    <property type="protein sequence ID" value="GKV32377.1"/>
    <property type="molecule type" value="Genomic_DNA"/>
</dbReference>
<comment type="caution">
    <text evidence="1">The sequence shown here is derived from an EMBL/GenBank/DDBJ whole genome shotgun (WGS) entry which is preliminary data.</text>
</comment>
<name>A0AAV5L5M7_9ROSI</name>
<accession>A0AAV5L5M7</accession>
<keyword evidence="2" id="KW-1185">Reference proteome</keyword>
<evidence type="ECO:0000313" key="1">
    <source>
        <dbReference type="EMBL" id="GKV32377.1"/>
    </source>
</evidence>
<organism evidence="1 2">
    <name type="scientific">Rubroshorea leprosula</name>
    <dbReference type="NCBI Taxonomy" id="152421"/>
    <lineage>
        <taxon>Eukaryota</taxon>
        <taxon>Viridiplantae</taxon>
        <taxon>Streptophyta</taxon>
        <taxon>Embryophyta</taxon>
        <taxon>Tracheophyta</taxon>
        <taxon>Spermatophyta</taxon>
        <taxon>Magnoliopsida</taxon>
        <taxon>eudicotyledons</taxon>
        <taxon>Gunneridae</taxon>
        <taxon>Pentapetalae</taxon>
        <taxon>rosids</taxon>
        <taxon>malvids</taxon>
        <taxon>Malvales</taxon>
        <taxon>Dipterocarpaceae</taxon>
        <taxon>Rubroshorea</taxon>
    </lineage>
</organism>
<sequence length="112" mass="12439">MEETSSRKEMSKPGAPAAILNYASFLQVGIKAILKCLGIKQTKCNKTLAQMAKLMTQLQLVAWNLQLMNMLQILQQTTDTDPPTDPQADPPFPQTTVCFLSPFLIIYYGQAC</sequence>
<gene>
    <name evidence="1" type="ORF">SLEP1_g40988</name>
</gene>
<evidence type="ECO:0000313" key="2">
    <source>
        <dbReference type="Proteomes" id="UP001054252"/>
    </source>
</evidence>